<dbReference type="InterPro" id="IPR008930">
    <property type="entry name" value="Terpenoid_cyclase/PrenylTrfase"/>
</dbReference>
<proteinExistence type="inferred from homology"/>
<evidence type="ECO:0000256" key="4">
    <source>
        <dbReference type="ARBA" id="ARBA00022679"/>
    </source>
</evidence>
<evidence type="ECO:0000256" key="5">
    <source>
        <dbReference type="ARBA" id="ARBA00022723"/>
    </source>
</evidence>
<accession>E4X9S2</accession>
<keyword evidence="5" id="KW-0479">Metal-binding</keyword>
<dbReference type="Gene3D" id="1.50.10.20">
    <property type="match status" value="1"/>
</dbReference>
<dbReference type="AlphaFoldDB" id="E4X9S2"/>
<dbReference type="EMBL" id="FN653031">
    <property type="protein sequence ID" value="CBY08478.1"/>
    <property type="molecule type" value="Genomic_DNA"/>
</dbReference>
<evidence type="ECO:0000259" key="8">
    <source>
        <dbReference type="Pfam" id="PF00432"/>
    </source>
</evidence>
<comment type="similarity">
    <text evidence="2">Belongs to the protein prenyltransferase subunit beta family.</text>
</comment>
<evidence type="ECO:0000256" key="3">
    <source>
        <dbReference type="ARBA" id="ARBA00022602"/>
    </source>
</evidence>
<keyword evidence="4" id="KW-0808">Transferase</keyword>
<dbReference type="GO" id="GO:0005953">
    <property type="term" value="C:CAAX-protein geranylgeranyltransferase complex"/>
    <property type="evidence" value="ECO:0007669"/>
    <property type="project" value="TreeGrafter"/>
</dbReference>
<dbReference type="InterPro" id="IPR045089">
    <property type="entry name" value="PGGT1B-like"/>
</dbReference>
<dbReference type="Pfam" id="PF00432">
    <property type="entry name" value="Prenyltrans"/>
    <property type="match status" value="1"/>
</dbReference>
<dbReference type="PANTHER" id="PTHR11774">
    <property type="entry name" value="GERANYLGERANYL TRANSFERASE TYPE BETA SUBUNIT"/>
    <property type="match status" value="1"/>
</dbReference>
<dbReference type="GO" id="GO:0004662">
    <property type="term" value="F:CAAX-protein geranylgeranyltransferase activity"/>
    <property type="evidence" value="ECO:0007669"/>
    <property type="project" value="TreeGrafter"/>
</dbReference>
<evidence type="ECO:0000256" key="1">
    <source>
        <dbReference type="ARBA" id="ARBA00001947"/>
    </source>
</evidence>
<dbReference type="SUPFAM" id="SSF48239">
    <property type="entry name" value="Terpenoid cyclases/Protein prenyltransferases"/>
    <property type="match status" value="1"/>
</dbReference>
<evidence type="ECO:0000256" key="6">
    <source>
        <dbReference type="ARBA" id="ARBA00022737"/>
    </source>
</evidence>
<organism evidence="9">
    <name type="scientific">Oikopleura dioica</name>
    <name type="common">Tunicate</name>
    <dbReference type="NCBI Taxonomy" id="34765"/>
    <lineage>
        <taxon>Eukaryota</taxon>
        <taxon>Metazoa</taxon>
        <taxon>Chordata</taxon>
        <taxon>Tunicata</taxon>
        <taxon>Appendicularia</taxon>
        <taxon>Copelata</taxon>
        <taxon>Oikopleuridae</taxon>
        <taxon>Oikopleura</taxon>
    </lineage>
</organism>
<name>E4X9S2_OIKDI</name>
<dbReference type="FunCoup" id="E4X9S2">
    <property type="interactions" value="48"/>
</dbReference>
<reference evidence="9" key="1">
    <citation type="journal article" date="2010" name="Science">
        <title>Plasticity of animal genome architecture unmasked by rapid evolution of a pelagic tunicate.</title>
        <authorList>
            <person name="Denoeud F."/>
            <person name="Henriet S."/>
            <person name="Mungpakdee S."/>
            <person name="Aury J.M."/>
            <person name="Da Silva C."/>
            <person name="Brinkmann H."/>
            <person name="Mikhaleva J."/>
            <person name="Olsen L.C."/>
            <person name="Jubin C."/>
            <person name="Canestro C."/>
            <person name="Bouquet J.M."/>
            <person name="Danks G."/>
            <person name="Poulain J."/>
            <person name="Campsteijn C."/>
            <person name="Adamski M."/>
            <person name="Cross I."/>
            <person name="Yadetie F."/>
            <person name="Muffato M."/>
            <person name="Louis A."/>
            <person name="Butcher S."/>
            <person name="Tsagkogeorga G."/>
            <person name="Konrad A."/>
            <person name="Singh S."/>
            <person name="Jensen M.F."/>
            <person name="Cong E.H."/>
            <person name="Eikeseth-Otteraa H."/>
            <person name="Noel B."/>
            <person name="Anthouard V."/>
            <person name="Porcel B.M."/>
            <person name="Kachouri-Lafond R."/>
            <person name="Nishino A."/>
            <person name="Ugolini M."/>
            <person name="Chourrout P."/>
            <person name="Nishida H."/>
            <person name="Aasland R."/>
            <person name="Huzurbazar S."/>
            <person name="Westhof E."/>
            <person name="Delsuc F."/>
            <person name="Lehrach H."/>
            <person name="Reinhardt R."/>
            <person name="Weissenbach J."/>
            <person name="Roy S.W."/>
            <person name="Artiguenave F."/>
            <person name="Postlethwait J.H."/>
            <person name="Manak J.R."/>
            <person name="Thompson E.M."/>
            <person name="Jaillon O."/>
            <person name="Du Pasquier L."/>
            <person name="Boudinot P."/>
            <person name="Liberles D.A."/>
            <person name="Volff J.N."/>
            <person name="Philippe H."/>
            <person name="Lenhard B."/>
            <person name="Roest Crollius H."/>
            <person name="Wincker P."/>
            <person name="Chourrout D."/>
        </authorList>
    </citation>
    <scope>NUCLEOTIDE SEQUENCE [LARGE SCALE GENOMIC DNA]</scope>
</reference>
<comment type="cofactor">
    <cofactor evidence="1">
        <name>Zn(2+)</name>
        <dbReference type="ChEBI" id="CHEBI:29105"/>
    </cofactor>
</comment>
<dbReference type="OrthoDB" id="24893at2759"/>
<evidence type="ECO:0000256" key="2">
    <source>
        <dbReference type="ARBA" id="ARBA00010497"/>
    </source>
</evidence>
<dbReference type="Proteomes" id="UP000001307">
    <property type="component" value="Unassembled WGS sequence"/>
</dbReference>
<keyword evidence="6" id="KW-0677">Repeat</keyword>
<sequence length="353" mass="39646">MDEFDIGNRKSHIRYFKNILNVLPQRYASLDSQRLVIAQFALGGLSLLEAIDEVKNKQEFINWIYSLQCPSGGFYGSRIMKNLPAHLAKPHIASTFAAVQCLILLGDELDNIHVPELLSWVHSLMNPEDGSFQGAADGSEPTDLRFTYCAAFLTHLFGADAKEFSEDDIDNAVSYIISCQSPDTSFGQVPGSEGHGALTFCALASLKFFGRLHSEHGVLSGRELRRIVRFCVNRQSEGIHGRPHKPDDTCYTFWTCAALKLAQPSIEISEKLDKERVLNFVRSCVDENIGGIKKLNAKNQYADPTHSYFALAGLGLIFNDVIPEYMLKKKYIKRVLRIRNKVKESRLLESNEL</sequence>
<dbReference type="PANTHER" id="PTHR11774:SF4">
    <property type="entry name" value="GERANYLGERANYL TRANSFERASE TYPE-1 SUBUNIT BETA"/>
    <property type="match status" value="1"/>
</dbReference>
<keyword evidence="3" id="KW-0637">Prenyltransferase</keyword>
<evidence type="ECO:0000313" key="10">
    <source>
        <dbReference type="Proteomes" id="UP000001307"/>
    </source>
</evidence>
<dbReference type="InterPro" id="IPR001330">
    <property type="entry name" value="Prenyltrans"/>
</dbReference>
<feature type="domain" description="Prenyltransferase alpha-alpha toroid" evidence="8">
    <location>
        <begin position="8"/>
        <end position="319"/>
    </location>
</feature>
<dbReference type="GO" id="GO:0046872">
    <property type="term" value="F:metal ion binding"/>
    <property type="evidence" value="ECO:0007669"/>
    <property type="project" value="UniProtKB-KW"/>
</dbReference>
<evidence type="ECO:0000313" key="9">
    <source>
        <dbReference type="EMBL" id="CBY08478.1"/>
    </source>
</evidence>
<gene>
    <name evidence="9" type="ORF">GSOID_T00005049001</name>
</gene>
<keyword evidence="10" id="KW-1185">Reference proteome</keyword>
<evidence type="ECO:0000256" key="7">
    <source>
        <dbReference type="ARBA" id="ARBA00022833"/>
    </source>
</evidence>
<dbReference type="InParanoid" id="E4X9S2"/>
<keyword evidence="7" id="KW-0862">Zinc</keyword>
<protein>
    <recommendedName>
        <fullName evidence="8">Prenyltransferase alpha-alpha toroid domain-containing protein</fullName>
    </recommendedName>
</protein>